<dbReference type="AlphaFoldDB" id="A0A7W7SH04"/>
<dbReference type="Proteomes" id="UP000573327">
    <property type="component" value="Unassembled WGS sequence"/>
</dbReference>
<keyword evidence="1" id="KW-0812">Transmembrane</keyword>
<keyword evidence="1" id="KW-1133">Transmembrane helix</keyword>
<keyword evidence="1" id="KW-0472">Membrane</keyword>
<dbReference type="RefSeq" id="WP_184921388.1">
    <property type="nucleotide sequence ID" value="NZ_JACHJR010000001.1"/>
</dbReference>
<organism evidence="2 3">
    <name type="scientific">Kitasatospora gansuensis</name>
    <dbReference type="NCBI Taxonomy" id="258050"/>
    <lineage>
        <taxon>Bacteria</taxon>
        <taxon>Bacillati</taxon>
        <taxon>Actinomycetota</taxon>
        <taxon>Actinomycetes</taxon>
        <taxon>Kitasatosporales</taxon>
        <taxon>Streptomycetaceae</taxon>
        <taxon>Kitasatospora</taxon>
    </lineage>
</organism>
<dbReference type="EMBL" id="JACHJR010000001">
    <property type="protein sequence ID" value="MBB4950313.1"/>
    <property type="molecule type" value="Genomic_DNA"/>
</dbReference>
<reference evidence="2 3" key="1">
    <citation type="submission" date="2020-08" db="EMBL/GenBank/DDBJ databases">
        <title>Sequencing the genomes of 1000 actinobacteria strains.</title>
        <authorList>
            <person name="Klenk H.-P."/>
        </authorList>
    </citation>
    <scope>NUCLEOTIDE SEQUENCE [LARGE SCALE GENOMIC DNA]</scope>
    <source>
        <strain evidence="2 3">DSM 44786</strain>
    </source>
</reference>
<accession>A0A7W7SH04</accession>
<feature type="transmembrane region" description="Helical" evidence="1">
    <location>
        <begin position="48"/>
        <end position="71"/>
    </location>
</feature>
<gene>
    <name evidence="2" type="ORF">F4556_005848</name>
</gene>
<proteinExistence type="predicted"/>
<comment type="caution">
    <text evidence="2">The sequence shown here is derived from an EMBL/GenBank/DDBJ whole genome shotgun (WGS) entry which is preliminary data.</text>
</comment>
<evidence type="ECO:0000256" key="1">
    <source>
        <dbReference type="SAM" id="Phobius"/>
    </source>
</evidence>
<protein>
    <submittedName>
        <fullName evidence="2">Uncharacterized protein</fullName>
    </submittedName>
</protein>
<evidence type="ECO:0000313" key="3">
    <source>
        <dbReference type="Proteomes" id="UP000573327"/>
    </source>
</evidence>
<name>A0A7W7SH04_9ACTN</name>
<sequence>MPTDRSDQDFENDFAQVLNRVGSEYTTREHALVDSAWGRGRRLRRRRAAGLAAGVTAVVLAGTTAGALAIGSDRPVAGRAMGPASSASATVLTGQQFLGMLTELLPAGRMTVDEARGSESDTPQLRVVVDEGGGAAQLLFWVMESTPGSSARGCEGIPAGDACTATELADGSSLVIYQAGTRDNEPAGSKAWSATLRKSGRTIMLQEWNREPLARDTPVTRVDPPLSPARLGEIVTDPRWDTVSLASSGPAAALHRSG</sequence>
<evidence type="ECO:0000313" key="2">
    <source>
        <dbReference type="EMBL" id="MBB4950313.1"/>
    </source>
</evidence>
<keyword evidence="3" id="KW-1185">Reference proteome</keyword>